<proteinExistence type="predicted"/>
<protein>
    <submittedName>
        <fullName evidence="1">Uncharacterized protein</fullName>
    </submittedName>
</protein>
<accession>A0A6B0U741</accession>
<reference evidence="1" key="1">
    <citation type="submission" date="2019-12" db="EMBL/GenBank/DDBJ databases">
        <title>An insight into the sialome of adult female Ixodes ricinus ticks feeding for 6 days.</title>
        <authorList>
            <person name="Perner J."/>
            <person name="Ribeiro J.M.C."/>
        </authorList>
    </citation>
    <scope>NUCLEOTIDE SEQUENCE</scope>
    <source>
        <strain evidence="1">Semi-engorged</strain>
        <tissue evidence="1">Salivary glands</tissue>
    </source>
</reference>
<sequence length="81" mass="8467">MALAGTTGVQQSGTPGAQIFLSLLIWPCVSKCAEVVLVCVFLCLALCPGRTIVTAWTFGSSIRSSLYGMHLMNIAARGCAC</sequence>
<dbReference type="AlphaFoldDB" id="A0A6B0U741"/>
<name>A0A6B0U741_IXORI</name>
<dbReference type="EMBL" id="GIFC01002521">
    <property type="protein sequence ID" value="MXU84604.1"/>
    <property type="molecule type" value="Transcribed_RNA"/>
</dbReference>
<evidence type="ECO:0000313" key="1">
    <source>
        <dbReference type="EMBL" id="MXU84604.1"/>
    </source>
</evidence>
<organism evidence="1">
    <name type="scientific">Ixodes ricinus</name>
    <name type="common">Common tick</name>
    <name type="synonym">Acarus ricinus</name>
    <dbReference type="NCBI Taxonomy" id="34613"/>
    <lineage>
        <taxon>Eukaryota</taxon>
        <taxon>Metazoa</taxon>
        <taxon>Ecdysozoa</taxon>
        <taxon>Arthropoda</taxon>
        <taxon>Chelicerata</taxon>
        <taxon>Arachnida</taxon>
        <taxon>Acari</taxon>
        <taxon>Parasitiformes</taxon>
        <taxon>Ixodida</taxon>
        <taxon>Ixodoidea</taxon>
        <taxon>Ixodidae</taxon>
        <taxon>Ixodinae</taxon>
        <taxon>Ixodes</taxon>
    </lineage>
</organism>